<comment type="cofactor">
    <cofactor evidence="1">
        <name>Mg(2+)</name>
        <dbReference type="ChEBI" id="CHEBI:18420"/>
    </cofactor>
</comment>
<comment type="caution">
    <text evidence="9">The sequence shown here is derived from an EMBL/GenBank/DDBJ whole genome shotgun (WGS) entry which is preliminary data.</text>
</comment>
<gene>
    <name evidence="9" type="ORF">C4617_03380</name>
</gene>
<evidence type="ECO:0000256" key="4">
    <source>
        <dbReference type="ARBA" id="ARBA00022723"/>
    </source>
</evidence>
<dbReference type="InterPro" id="IPR008949">
    <property type="entry name" value="Isoprenoid_synthase_dom_sf"/>
</dbReference>
<organism evidence="9 10">
    <name type="scientific">Candidatus Liberibacter europaeus</name>
    <dbReference type="NCBI Taxonomy" id="744859"/>
    <lineage>
        <taxon>Bacteria</taxon>
        <taxon>Pseudomonadati</taxon>
        <taxon>Pseudomonadota</taxon>
        <taxon>Alphaproteobacteria</taxon>
        <taxon>Hyphomicrobiales</taxon>
        <taxon>Rhizobiaceae</taxon>
        <taxon>Liberibacter</taxon>
    </lineage>
</organism>
<keyword evidence="5" id="KW-0460">Magnesium</keyword>
<dbReference type="FunFam" id="1.10.600.10:FF:000001">
    <property type="entry name" value="Geranylgeranyl diphosphate synthase"/>
    <property type="match status" value="1"/>
</dbReference>
<evidence type="ECO:0000313" key="10">
    <source>
        <dbReference type="Proteomes" id="UP000240811"/>
    </source>
</evidence>
<evidence type="ECO:0000256" key="6">
    <source>
        <dbReference type="ARBA" id="ARBA00023229"/>
    </source>
</evidence>
<dbReference type="InterPro" id="IPR033749">
    <property type="entry name" value="Polyprenyl_synt_CS"/>
</dbReference>
<dbReference type="PROSITE" id="PS00723">
    <property type="entry name" value="POLYPRENYL_SYNTHASE_1"/>
    <property type="match status" value="1"/>
</dbReference>
<keyword evidence="3 8" id="KW-0808">Transferase</keyword>
<evidence type="ECO:0000313" key="9">
    <source>
        <dbReference type="EMBL" id="PTL86456.1"/>
    </source>
</evidence>
<comment type="similarity">
    <text evidence="2 8">Belongs to the FPP/GGPP synthase family.</text>
</comment>
<dbReference type="EMBL" id="PSQJ01000003">
    <property type="protein sequence ID" value="PTL86456.1"/>
    <property type="molecule type" value="Genomic_DNA"/>
</dbReference>
<dbReference type="AlphaFoldDB" id="A0A2T4VXF6"/>
<dbReference type="SFLD" id="SFLDG01017">
    <property type="entry name" value="Polyprenyl_Transferase_Like"/>
    <property type="match status" value="1"/>
</dbReference>
<dbReference type="SFLD" id="SFLDS00005">
    <property type="entry name" value="Isoprenoid_Synthase_Type_I"/>
    <property type="match status" value="1"/>
</dbReference>
<dbReference type="CDD" id="cd00685">
    <property type="entry name" value="Trans_IPPS_HT"/>
    <property type="match status" value="1"/>
</dbReference>
<dbReference type="GO" id="GO:0016114">
    <property type="term" value="P:terpenoid biosynthetic process"/>
    <property type="evidence" value="ECO:0007669"/>
    <property type="project" value="UniProtKB-ARBA"/>
</dbReference>
<dbReference type="Pfam" id="PF00348">
    <property type="entry name" value="polyprenyl_synt"/>
    <property type="match status" value="1"/>
</dbReference>
<sequence length="295" mass="33184">MESVLQLKLQNNSKLIESLLDILLSSESLNYKTNSTDILLSAMRYSILNGGKKLRSFLIAECAALFGFNDPVVLRIGAAIECIHCYSLIHDDLPAMDDGHIRRGKPTVHIKYDEATAILAGNSLLTYAFEILFSPDTRLEDRIRSELALSLSRNSGMNGMLGGQIMDLKDEIPDENNIFIIQKMKTGSLMRFACEAGAIIANANQEEKTRLCRVGENLGIIFQLVDDLLDFENDLHTSKKSTKNATTQKHCLIKLKGKHWIEQEIIQRTKNTIDILNHYGKKAHYLIEVTRFLSS</sequence>
<protein>
    <recommendedName>
        <fullName evidence="7">Probable farnesyl diphosphate synthase</fullName>
    </recommendedName>
</protein>
<dbReference type="GO" id="GO:0004659">
    <property type="term" value="F:prenyltransferase activity"/>
    <property type="evidence" value="ECO:0007669"/>
    <property type="project" value="InterPro"/>
</dbReference>
<keyword evidence="4" id="KW-0479">Metal-binding</keyword>
<evidence type="ECO:0000256" key="3">
    <source>
        <dbReference type="ARBA" id="ARBA00022679"/>
    </source>
</evidence>
<dbReference type="PANTHER" id="PTHR43281">
    <property type="entry name" value="FARNESYL DIPHOSPHATE SYNTHASE"/>
    <property type="match status" value="1"/>
</dbReference>
<dbReference type="InterPro" id="IPR000092">
    <property type="entry name" value="Polyprenyl_synt"/>
</dbReference>
<dbReference type="PANTHER" id="PTHR43281:SF1">
    <property type="entry name" value="FARNESYL DIPHOSPHATE SYNTHASE"/>
    <property type="match status" value="1"/>
</dbReference>
<dbReference type="GO" id="GO:0046872">
    <property type="term" value="F:metal ion binding"/>
    <property type="evidence" value="ECO:0007669"/>
    <property type="project" value="UniProtKB-KW"/>
</dbReference>
<evidence type="ECO:0000256" key="8">
    <source>
        <dbReference type="RuleBase" id="RU004466"/>
    </source>
</evidence>
<name>A0A2T4VXF6_9HYPH</name>
<accession>A0A2T4VXF6</accession>
<proteinExistence type="inferred from homology"/>
<dbReference type="Proteomes" id="UP000240811">
    <property type="component" value="Unassembled WGS sequence"/>
</dbReference>
<keyword evidence="6" id="KW-0414">Isoprene biosynthesis</keyword>
<evidence type="ECO:0000256" key="7">
    <source>
        <dbReference type="ARBA" id="ARBA00069024"/>
    </source>
</evidence>
<dbReference type="SUPFAM" id="SSF48576">
    <property type="entry name" value="Terpenoid synthases"/>
    <property type="match status" value="1"/>
</dbReference>
<evidence type="ECO:0000256" key="2">
    <source>
        <dbReference type="ARBA" id="ARBA00006706"/>
    </source>
</evidence>
<dbReference type="PROSITE" id="PS00444">
    <property type="entry name" value="POLYPRENYL_SYNTHASE_2"/>
    <property type="match status" value="1"/>
</dbReference>
<dbReference type="Gene3D" id="1.10.600.10">
    <property type="entry name" value="Farnesyl Diphosphate Synthase"/>
    <property type="match status" value="1"/>
</dbReference>
<reference evidence="10" key="1">
    <citation type="submission" date="2018-02" db="EMBL/GenBank/DDBJ databases">
        <title>Genome sequence of Candidatus Liberibacter europaeus.</title>
        <authorList>
            <person name="Frampton R.A."/>
            <person name="Thompson S.M."/>
            <person name="David C."/>
            <person name="Addison S.M."/>
            <person name="Smith G.R."/>
        </authorList>
    </citation>
    <scope>NUCLEOTIDE SEQUENCE [LARGE SCALE GENOMIC DNA]</scope>
</reference>
<evidence type="ECO:0000256" key="5">
    <source>
        <dbReference type="ARBA" id="ARBA00022842"/>
    </source>
</evidence>
<evidence type="ECO:0000256" key="1">
    <source>
        <dbReference type="ARBA" id="ARBA00001946"/>
    </source>
</evidence>